<protein>
    <submittedName>
        <fullName evidence="1">Uncharacterized protein</fullName>
    </submittedName>
</protein>
<name>A0ACC0WC37_9STRA</name>
<evidence type="ECO:0000313" key="1">
    <source>
        <dbReference type="EMBL" id="KAI9916319.1"/>
    </source>
</evidence>
<reference evidence="1 2" key="1">
    <citation type="journal article" date="2022" name="bioRxiv">
        <title>The genome of the oomycete Peronosclerospora sorghi, a cosmopolitan pathogen of maize and sorghum, is inflated with dispersed pseudogenes.</title>
        <authorList>
            <person name="Fletcher K."/>
            <person name="Martin F."/>
            <person name="Isakeit T."/>
            <person name="Cavanaugh K."/>
            <person name="Magill C."/>
            <person name="Michelmore R."/>
        </authorList>
    </citation>
    <scope>NUCLEOTIDE SEQUENCE [LARGE SCALE GENOMIC DNA]</scope>
    <source>
        <strain evidence="1">P6</strain>
    </source>
</reference>
<dbReference type="EMBL" id="CM047581">
    <property type="protein sequence ID" value="KAI9916319.1"/>
    <property type="molecule type" value="Genomic_DNA"/>
</dbReference>
<sequence>MRTLPEETAPRGVTFLRDCYVELHAMQRKVVEQSVPYYGIDLVPEPGRARATRSSAGHGPCARRRRNVRLMKCTALAPKWVADDSRACVKRRTNARASRWPSRSFAKRTLASREKELVRTEIAIFKLVQHPHMIRLVDVYEDCKCLLSCHGARGTGSTLFHGLVGRARSAEADARLVMHALFASVHDFHRVGIVHHDLKPENSLCGETLHDGKLADSGLSTLVDPHEVRTVPCGTLH</sequence>
<dbReference type="Proteomes" id="UP001163321">
    <property type="component" value="Chromosome 2"/>
</dbReference>
<comment type="caution">
    <text evidence="1">The sequence shown here is derived from an EMBL/GenBank/DDBJ whole genome shotgun (WGS) entry which is preliminary data.</text>
</comment>
<organism evidence="1 2">
    <name type="scientific">Peronosclerospora sorghi</name>
    <dbReference type="NCBI Taxonomy" id="230839"/>
    <lineage>
        <taxon>Eukaryota</taxon>
        <taxon>Sar</taxon>
        <taxon>Stramenopiles</taxon>
        <taxon>Oomycota</taxon>
        <taxon>Peronosporomycetes</taxon>
        <taxon>Peronosporales</taxon>
        <taxon>Peronosporaceae</taxon>
        <taxon>Peronosclerospora</taxon>
    </lineage>
</organism>
<proteinExistence type="predicted"/>
<accession>A0ACC0WC37</accession>
<gene>
    <name evidence="1" type="ORF">PsorP6_018089</name>
</gene>
<evidence type="ECO:0000313" key="2">
    <source>
        <dbReference type="Proteomes" id="UP001163321"/>
    </source>
</evidence>
<keyword evidence="2" id="KW-1185">Reference proteome</keyword>